<dbReference type="EMBL" id="JBIYXZ010002072">
    <property type="protein sequence ID" value="KAL3062095.1"/>
    <property type="molecule type" value="Genomic_DNA"/>
</dbReference>
<feature type="region of interest" description="Disordered" evidence="1">
    <location>
        <begin position="313"/>
        <end position="382"/>
    </location>
</feature>
<reference evidence="4 5" key="2">
    <citation type="journal article" date="2024" name="G3 (Bethesda)">
        <title>The genome of the cryopelagic Antarctic bald notothen, Trematomus borchgrevinki.</title>
        <authorList>
            <person name="Rayamajhi N."/>
            <person name="Rivera-Colon A.G."/>
            <person name="Minhas B.F."/>
            <person name="Cheng C.C."/>
            <person name="Catchen J.M."/>
        </authorList>
    </citation>
    <scope>NUCLEOTIDE SEQUENCE [LARGE SCALE GENOMIC DNA]</scope>
    <source>
        <strain evidence="4">AGRC-2024</strain>
    </source>
</reference>
<proteinExistence type="predicted"/>
<organism evidence="4 5">
    <name type="scientific">Pagothenia borchgrevinki</name>
    <name type="common">Bald rockcod</name>
    <name type="synonym">Trematomus borchgrevinki</name>
    <dbReference type="NCBI Taxonomy" id="8213"/>
    <lineage>
        <taxon>Eukaryota</taxon>
        <taxon>Metazoa</taxon>
        <taxon>Chordata</taxon>
        <taxon>Craniata</taxon>
        <taxon>Vertebrata</taxon>
        <taxon>Euteleostomi</taxon>
        <taxon>Actinopterygii</taxon>
        <taxon>Neopterygii</taxon>
        <taxon>Teleostei</taxon>
        <taxon>Neoteleostei</taxon>
        <taxon>Acanthomorphata</taxon>
        <taxon>Eupercaria</taxon>
        <taxon>Perciformes</taxon>
        <taxon>Notothenioidei</taxon>
        <taxon>Nototheniidae</taxon>
        <taxon>Pagothenia</taxon>
    </lineage>
</organism>
<feature type="compositionally biased region" description="Pro residues" evidence="1">
    <location>
        <begin position="313"/>
        <end position="372"/>
    </location>
</feature>
<name>A0ABD2H880_PAGBO</name>
<evidence type="ECO:0000256" key="1">
    <source>
        <dbReference type="SAM" id="MobiDB-lite"/>
    </source>
</evidence>
<reference evidence="4 5" key="1">
    <citation type="journal article" date="2022" name="G3 (Bethesda)">
        <title>Evaluating Illumina-, Nanopore-, and PacBio-based genome assembly strategies with the bald notothen, Trematomus borchgrevinki.</title>
        <authorList>
            <person name="Rayamajhi N."/>
            <person name="Cheng C.C."/>
            <person name="Catchen J.M."/>
        </authorList>
    </citation>
    <scope>NUCLEOTIDE SEQUENCE [LARGE SCALE GENOMIC DNA]</scope>
    <source>
        <strain evidence="4">AGRC-2024</strain>
    </source>
</reference>
<sequence>MQCVKFEPGVLTEVFDFLKLKADRLTDLERECVLTLDEMAITPSVELDMITGKLYGDVTLPGHTGVATHACVFMLAGNTTRWKQVVAYHYTGNSTNGAEYRPIIIEVIQRAASIGLHVLEVTTDMGSPNRAMWKSFGVDQNKTSVPHPATPDRQLYFMPDVPHLVKNLKSALVRGQVFIIPEDVVNRENLPSNEVSVVPIKDLLTFQEGMALKIAPDLSAAAIEPSHFEKMKVGLALNVFSKATSAGLKYMVQQENRPLSYLTTAWFLEQVDRWFDLMSSRHQDVSNPQQNPQLLSNPLVVAMEIFGLTIAPPPASTTAPPPASTIAPPPASTTAPPPASTTAPPPASTTAPPPASTTAPPPASTTAPPPASTQPTSLLLHL</sequence>
<dbReference type="InterPro" id="IPR048366">
    <property type="entry name" value="TNP-like_GBD"/>
</dbReference>
<dbReference type="Proteomes" id="UP001619887">
    <property type="component" value="Unassembled WGS sequence"/>
</dbReference>
<gene>
    <name evidence="4" type="ORF">OYC64_010079</name>
</gene>
<protein>
    <recommendedName>
        <fullName evidence="6">Transposable element P transposase</fullName>
    </recommendedName>
</protein>
<feature type="domain" description="Transposable element P transposase-like GTP-binding insertion" evidence="3">
    <location>
        <begin position="193"/>
        <end position="283"/>
    </location>
</feature>
<dbReference type="Pfam" id="PF21788">
    <property type="entry name" value="TNP-like_GBD"/>
    <property type="match status" value="1"/>
</dbReference>
<evidence type="ECO:0000259" key="2">
    <source>
        <dbReference type="Pfam" id="PF21787"/>
    </source>
</evidence>
<dbReference type="AlphaFoldDB" id="A0ABD2H880"/>
<evidence type="ECO:0000313" key="4">
    <source>
        <dbReference type="EMBL" id="KAL3062095.1"/>
    </source>
</evidence>
<comment type="caution">
    <text evidence="4">The sequence shown here is derived from an EMBL/GenBank/DDBJ whole genome shotgun (WGS) entry which is preliminary data.</text>
</comment>
<evidence type="ECO:0000313" key="5">
    <source>
        <dbReference type="Proteomes" id="UP001619887"/>
    </source>
</evidence>
<evidence type="ECO:0008006" key="6">
    <source>
        <dbReference type="Google" id="ProtNLM"/>
    </source>
</evidence>
<dbReference type="InterPro" id="IPR048365">
    <property type="entry name" value="TNP-like_RNaseH_N"/>
</dbReference>
<evidence type="ECO:0000259" key="3">
    <source>
        <dbReference type="Pfam" id="PF21788"/>
    </source>
</evidence>
<feature type="compositionally biased region" description="Low complexity" evidence="1">
    <location>
        <begin position="373"/>
        <end position="382"/>
    </location>
</feature>
<feature type="domain" description="Transposable element P transposase-like RNase H" evidence="2">
    <location>
        <begin position="6"/>
        <end position="137"/>
    </location>
</feature>
<dbReference type="Pfam" id="PF21787">
    <property type="entry name" value="TNP-like_RNaseH_N"/>
    <property type="match status" value="1"/>
</dbReference>
<keyword evidence="5" id="KW-1185">Reference proteome</keyword>
<accession>A0ABD2H880</accession>